<dbReference type="GO" id="GO:0016853">
    <property type="term" value="F:isomerase activity"/>
    <property type="evidence" value="ECO:0007669"/>
    <property type="project" value="UniProtKB-KW"/>
</dbReference>
<dbReference type="SUPFAM" id="SSF100950">
    <property type="entry name" value="NagB/RpiA/CoA transferase-like"/>
    <property type="match status" value="1"/>
</dbReference>
<name>A0A9P1NJR4_9VIBR</name>
<sequence length="298" mass="33863">MENKTSRLSWDTMMALQPEELARHSTLPLTIHAQTDDIFKALAREIADLIAHNNELGKPTVLINPVGPTKHYPLLVAITNQERISWENVVCFNMDEWLDWQCRLLPNDHVWSFAGYMKRHLFDLIDDELKPYQENLHFPTPENMSRYSDMIEACGGADLCYGGFGFSGHIANNEPPFSRWWHVTLEDMKHSVTRILPLNDETLIAFSHRVTGGNTKAIPPMAVTIGMKDILAAKRLLLISDGGAWKQHTLRVLLMHEPTVDYPCTLVQSHPNCEVWVDEQTAETPSLGLSKRPNQQSS</sequence>
<gene>
    <name evidence="1" type="ORF">VIBNI_0170</name>
</gene>
<proteinExistence type="predicted"/>
<keyword evidence="1" id="KW-0413">Isomerase</keyword>
<dbReference type="PANTHER" id="PTHR42892:SF1">
    <property type="entry name" value="GLUCOSAMINE-6-PHOSPHATE ISOMERASE"/>
    <property type="match status" value="1"/>
</dbReference>
<dbReference type="RefSeq" id="WP_013610324.1">
    <property type="nucleotide sequence ID" value="NC_015156.1"/>
</dbReference>
<organism evidence="1">
    <name type="scientific">Vibrio nigripulchritudo</name>
    <dbReference type="NCBI Taxonomy" id="28173"/>
    <lineage>
        <taxon>Bacteria</taxon>
        <taxon>Pseudomonadati</taxon>
        <taxon>Pseudomonadota</taxon>
        <taxon>Gammaproteobacteria</taxon>
        <taxon>Vibrionales</taxon>
        <taxon>Vibrionaceae</taxon>
        <taxon>Vibrio</taxon>
    </lineage>
</organism>
<evidence type="ECO:0000313" key="1">
    <source>
        <dbReference type="EMBL" id="CBJ93193.1"/>
    </source>
</evidence>
<dbReference type="EMBL" id="FP893246">
    <property type="protein sequence ID" value="CBJ93193.1"/>
    <property type="molecule type" value="Genomic_DNA"/>
</dbReference>
<protein>
    <submittedName>
        <fullName evidence="1">Glucosamine-6-phosphate isomerase</fullName>
    </submittedName>
</protein>
<dbReference type="AlphaFoldDB" id="A0A9P1NJR4"/>
<dbReference type="InterPro" id="IPR052960">
    <property type="entry name" value="GlcN6P_deaminase-like"/>
</dbReference>
<dbReference type="Gene3D" id="3.40.50.1360">
    <property type="match status" value="1"/>
</dbReference>
<geneLocation type="plasmid" evidence="1">
    <name>VIBNI_pA</name>
</geneLocation>
<dbReference type="PANTHER" id="PTHR42892">
    <property type="entry name" value="GLUCOSAMINE-6-PHOSPHATE DEAMINASE-LIKE PROTEIN BT_0258-RELATED"/>
    <property type="match status" value="1"/>
</dbReference>
<dbReference type="InterPro" id="IPR037171">
    <property type="entry name" value="NagB/RpiA_transferase-like"/>
</dbReference>
<reference evidence="1" key="1">
    <citation type="submission" date="2010-02" db="EMBL/GenBank/DDBJ databases">
        <authorList>
            <person name="Genoscope - CEA"/>
        </authorList>
    </citation>
    <scope>NUCLEOTIDE SEQUENCE</scope>
    <source>
        <plasmid evidence="1">VIBNI_pA</plasmid>
    </source>
</reference>
<keyword evidence="1" id="KW-0614">Plasmid</keyword>
<accession>A0A9P1NJR4</accession>